<sequence length="259" mass="29315">MSVGKLTHLHYTDGRKHFGNQQGILWCIWSFRNQIMKTRSEKSLKRKAPRCQENVSILKDISSGKGATQSKEVTNISTAGIMKESIMPAQKVKAQVEMKESIIPAQKVKAPVEMKEFIIPAKKVKALAEKMESIIPAKNVEAPVEMKESIIPAMKVKAPAEKIESIPAKKVKAPAIKIEETTIPAKKVKEEMADNFEKMKKLSLLMGPNFIQSLMWLRYIARSCNLNVKEENFDFNPSLFAPRPPIGVPRQKVPKYRRF</sequence>
<dbReference type="AlphaFoldDB" id="A0A8X7CQS8"/>
<reference evidence="1" key="1">
    <citation type="submission" date="2020-08" db="EMBL/GenBank/DDBJ databases">
        <title>Multicomponent nature underlies the extraordinary mechanical properties of spider dragline silk.</title>
        <authorList>
            <person name="Kono N."/>
            <person name="Nakamura H."/>
            <person name="Mori M."/>
            <person name="Yoshida Y."/>
            <person name="Ohtoshi R."/>
            <person name="Malay A.D."/>
            <person name="Moran D.A.P."/>
            <person name="Tomita M."/>
            <person name="Numata K."/>
            <person name="Arakawa K."/>
        </authorList>
    </citation>
    <scope>NUCLEOTIDE SEQUENCE</scope>
</reference>
<gene>
    <name evidence="1" type="ORF">TNIN_147271</name>
</gene>
<comment type="caution">
    <text evidence="1">The sequence shown here is derived from an EMBL/GenBank/DDBJ whole genome shotgun (WGS) entry which is preliminary data.</text>
</comment>
<organism evidence="1 2">
    <name type="scientific">Trichonephila inaurata madagascariensis</name>
    <dbReference type="NCBI Taxonomy" id="2747483"/>
    <lineage>
        <taxon>Eukaryota</taxon>
        <taxon>Metazoa</taxon>
        <taxon>Ecdysozoa</taxon>
        <taxon>Arthropoda</taxon>
        <taxon>Chelicerata</taxon>
        <taxon>Arachnida</taxon>
        <taxon>Araneae</taxon>
        <taxon>Araneomorphae</taxon>
        <taxon>Entelegynae</taxon>
        <taxon>Araneoidea</taxon>
        <taxon>Nephilidae</taxon>
        <taxon>Trichonephila</taxon>
        <taxon>Trichonephila inaurata</taxon>
    </lineage>
</organism>
<dbReference type="EMBL" id="BMAV01022496">
    <property type="protein sequence ID" value="GFY77538.1"/>
    <property type="molecule type" value="Genomic_DNA"/>
</dbReference>
<accession>A0A8X7CQS8</accession>
<proteinExistence type="predicted"/>
<name>A0A8X7CQS8_9ARAC</name>
<evidence type="ECO:0000313" key="1">
    <source>
        <dbReference type="EMBL" id="GFY77538.1"/>
    </source>
</evidence>
<protein>
    <submittedName>
        <fullName evidence="1">Uncharacterized protein</fullName>
    </submittedName>
</protein>
<evidence type="ECO:0000313" key="2">
    <source>
        <dbReference type="Proteomes" id="UP000886998"/>
    </source>
</evidence>
<keyword evidence="2" id="KW-1185">Reference proteome</keyword>
<dbReference type="Proteomes" id="UP000886998">
    <property type="component" value="Unassembled WGS sequence"/>
</dbReference>